<organism evidence="1 2">
    <name type="scientific">Pendulispora albinea</name>
    <dbReference type="NCBI Taxonomy" id="2741071"/>
    <lineage>
        <taxon>Bacteria</taxon>
        <taxon>Pseudomonadati</taxon>
        <taxon>Myxococcota</taxon>
        <taxon>Myxococcia</taxon>
        <taxon>Myxococcales</taxon>
        <taxon>Sorangiineae</taxon>
        <taxon>Pendulisporaceae</taxon>
        <taxon>Pendulispora</taxon>
    </lineage>
</organism>
<name>A0ABZ2MA26_9BACT</name>
<dbReference type="EMBL" id="CP089984">
    <property type="protein sequence ID" value="WXB19366.1"/>
    <property type="molecule type" value="Genomic_DNA"/>
</dbReference>
<dbReference type="Proteomes" id="UP001370348">
    <property type="component" value="Chromosome"/>
</dbReference>
<gene>
    <name evidence="1" type="ORF">LZC94_19310</name>
</gene>
<keyword evidence="2" id="KW-1185">Reference proteome</keyword>
<reference evidence="1 2" key="1">
    <citation type="submission" date="2021-12" db="EMBL/GenBank/DDBJ databases">
        <title>Discovery of the Pendulisporaceae a myxobacterial family with distinct sporulation behavior and unique specialized metabolism.</title>
        <authorList>
            <person name="Garcia R."/>
            <person name="Popoff A."/>
            <person name="Bader C.D."/>
            <person name="Loehr J."/>
            <person name="Walesch S."/>
            <person name="Walt C."/>
            <person name="Boldt J."/>
            <person name="Bunk B."/>
            <person name="Haeckl F.J.F.P.J."/>
            <person name="Gunesch A.P."/>
            <person name="Birkelbach J."/>
            <person name="Nuebel U."/>
            <person name="Pietschmann T."/>
            <person name="Bach T."/>
            <person name="Mueller R."/>
        </authorList>
    </citation>
    <scope>NUCLEOTIDE SEQUENCE [LARGE SCALE GENOMIC DNA]</scope>
    <source>
        <strain evidence="1 2">MSr11954</strain>
    </source>
</reference>
<sequence length="199" mass="21929">MDSPPAPPSSEPTRVTALEGLVVAISDDGARVIHVDRGPSGSPAAAAYLTTYDVRTGRAIDRLKLDMSNNLNRARLRLVRETFWKMNQYDPTPQLLSACSAHSPSQGLDISDISVRFEFPRLQVTQSGRNVLTRSVAAWSYQAKDDKGRIDQDCVMRNAMVLNTVYLDHASNVMVLLVGYCGSDMCPEPADHPVITRLR</sequence>
<protein>
    <submittedName>
        <fullName evidence="1">Uncharacterized protein</fullName>
    </submittedName>
</protein>
<evidence type="ECO:0000313" key="1">
    <source>
        <dbReference type="EMBL" id="WXB19366.1"/>
    </source>
</evidence>
<accession>A0ABZ2MA26</accession>
<evidence type="ECO:0000313" key="2">
    <source>
        <dbReference type="Proteomes" id="UP001370348"/>
    </source>
</evidence>
<dbReference type="RefSeq" id="WP_394828986.1">
    <property type="nucleotide sequence ID" value="NZ_CP089984.1"/>
</dbReference>
<proteinExistence type="predicted"/>